<dbReference type="CDD" id="cd05930">
    <property type="entry name" value="A_NRPS"/>
    <property type="match status" value="1"/>
</dbReference>
<evidence type="ECO:0000256" key="2">
    <source>
        <dbReference type="ARBA" id="ARBA00022553"/>
    </source>
</evidence>
<dbReference type="Pfam" id="PF07993">
    <property type="entry name" value="NAD_binding_4"/>
    <property type="match status" value="1"/>
</dbReference>
<dbReference type="InterPro" id="IPR013120">
    <property type="entry name" value="FAR_NAD-bd"/>
</dbReference>
<dbReference type="AlphaFoldDB" id="A0A919UPE4"/>
<sequence>MSSLVVGPVFRHSDDHTIADLFALRVADDPGAPALSHDGVTLSYGEADRISGRLARRLLDAGVGHGDLVPLVMPTGLEVPIAMLATMKIGAPFVPMDSCWPEARLHQVLTAIAPKVALCRTGETASVPTDVLTVDLTMGTADPLEGAARPALDDLIYGFYTSGSTGVPKCALNLHRGLRNRFAYMSRRFGAGRADVVLQNSPHVFDSSIWQLLWPLTQGAHVVVPRNTGVVDLLDVLETIHRHRVTMTDFVPTVFNVLVELLRAQPELAAKLTSLRHLLIGGEEMLAEPVQAFRRMLPDVRITNTYGPTEASIGMIFHEVRDEDVERIPIGLPIDNTCAAVLDEEMNPVPAGATGQLYIGGECVGAGYLDDPERTRAAFVANPIPELPTARLYRTGDLADLRDDGLIAFRGRQDDQVKVGGVRVEPGEVESVLRTCPGVSEARIVVYADEAGVNRLAGFVTGRVRLESHHVLDHVRGQLPGSLVPTLVIQLDSMPFNGNGKLDRAELVRRATAYRRRGAEQETDPVARAVRETWLRLVPGDDGPDGDFFANGGDSLTAVRLTLTLNERLGTSLTARDVVAAPTMAALTARITDRPVAYRTADADLRLVMEDSRLPADIRPIGVTAREARRILLTGATGFIGAHLLHDLLSRTGATVYCLVRAADATEAQDRIHDSLVQFHLSVTDMDRVVAVPADLSAPRLGLGAEEYGRLAAEIDTIIHNGARVNLLLDYRHHRAANVAGTVEILRLAALRRHKALHFVSTLSVLDSAAGGSELPPGPKPPAAGGYSLSKWAAERLVDEAARRGLAVAVYRLGEIMPHSVTGVPSPRSLPDMLIRWCLRLGVTFRSPTVMDYTPVDQVAALVTAGVSGRGRGWYHLAQRRRMRFDDLLAGFAGEFGLNPVSYREFWELLRAELTAGPGPHDDLMRLLTTAPAAGPEVTDDELADSLERLLRDGDGDHVVDRSLKLLAAAGVRFPSLDSEALLRYAAHHRRLRRGSRLADAGRPGH</sequence>
<name>A0A919UPE4_9ACTN</name>
<dbReference type="CDD" id="cd05235">
    <property type="entry name" value="SDR_e1"/>
    <property type="match status" value="1"/>
</dbReference>
<dbReference type="InterPro" id="IPR000873">
    <property type="entry name" value="AMP-dep_synth/lig_dom"/>
</dbReference>
<dbReference type="InterPro" id="IPR042099">
    <property type="entry name" value="ANL_N_sf"/>
</dbReference>
<dbReference type="NCBIfam" id="TIGR01733">
    <property type="entry name" value="AA-adenyl-dom"/>
    <property type="match status" value="1"/>
</dbReference>
<evidence type="ECO:0000256" key="1">
    <source>
        <dbReference type="ARBA" id="ARBA00022450"/>
    </source>
</evidence>
<dbReference type="SUPFAM" id="SSF51735">
    <property type="entry name" value="NAD(P)-binding Rossmann-fold domains"/>
    <property type="match status" value="1"/>
</dbReference>
<dbReference type="NCBIfam" id="TIGR01746">
    <property type="entry name" value="Thioester-redct"/>
    <property type="match status" value="1"/>
</dbReference>
<dbReference type="Proteomes" id="UP000640052">
    <property type="component" value="Unassembled WGS sequence"/>
</dbReference>
<dbReference type="InterPro" id="IPR010080">
    <property type="entry name" value="Thioester_reductase-like_dom"/>
</dbReference>
<dbReference type="Pfam" id="PF00550">
    <property type="entry name" value="PP-binding"/>
    <property type="match status" value="1"/>
</dbReference>
<evidence type="ECO:0000313" key="5">
    <source>
        <dbReference type="Proteomes" id="UP000640052"/>
    </source>
</evidence>
<dbReference type="InterPro" id="IPR009081">
    <property type="entry name" value="PP-bd_ACP"/>
</dbReference>
<dbReference type="GO" id="GO:0031177">
    <property type="term" value="F:phosphopantetheine binding"/>
    <property type="evidence" value="ECO:0007669"/>
    <property type="project" value="InterPro"/>
</dbReference>
<dbReference type="SUPFAM" id="SSF56801">
    <property type="entry name" value="Acetyl-CoA synthetase-like"/>
    <property type="match status" value="1"/>
</dbReference>
<dbReference type="InterPro" id="IPR020806">
    <property type="entry name" value="PKS_PP-bd"/>
</dbReference>
<dbReference type="SUPFAM" id="SSF47336">
    <property type="entry name" value="ACP-like"/>
    <property type="match status" value="1"/>
</dbReference>
<keyword evidence="5" id="KW-1185">Reference proteome</keyword>
<reference evidence="4" key="1">
    <citation type="submission" date="2021-01" db="EMBL/GenBank/DDBJ databases">
        <title>Whole genome shotgun sequence of Acrocarpospora phusangensis NBRC 108782.</title>
        <authorList>
            <person name="Komaki H."/>
            <person name="Tamura T."/>
        </authorList>
    </citation>
    <scope>NUCLEOTIDE SEQUENCE</scope>
    <source>
        <strain evidence="4">NBRC 108782</strain>
    </source>
</reference>
<dbReference type="PROSITE" id="PS50075">
    <property type="entry name" value="CARRIER"/>
    <property type="match status" value="1"/>
</dbReference>
<dbReference type="InterPro" id="IPR010071">
    <property type="entry name" value="AA_adenyl_dom"/>
</dbReference>
<dbReference type="InterPro" id="IPR025110">
    <property type="entry name" value="AMP-bd_C"/>
</dbReference>
<dbReference type="InterPro" id="IPR036736">
    <property type="entry name" value="ACP-like_sf"/>
</dbReference>
<evidence type="ECO:0000259" key="3">
    <source>
        <dbReference type="PROSITE" id="PS50075"/>
    </source>
</evidence>
<dbReference type="Gene3D" id="3.40.50.720">
    <property type="entry name" value="NAD(P)-binding Rossmann-like Domain"/>
    <property type="match status" value="1"/>
</dbReference>
<proteinExistence type="predicted"/>
<dbReference type="PANTHER" id="PTHR44845:SF6">
    <property type="entry name" value="BETA-ALANINE-ACTIVATING ENZYME"/>
    <property type="match status" value="1"/>
</dbReference>
<keyword evidence="1" id="KW-0596">Phosphopantetheine</keyword>
<protein>
    <submittedName>
        <fullName evidence="4">Peptide synthetase</fullName>
    </submittedName>
</protein>
<accession>A0A919UPE4</accession>
<evidence type="ECO:0000313" key="4">
    <source>
        <dbReference type="EMBL" id="GIH28759.1"/>
    </source>
</evidence>
<dbReference type="InterPro" id="IPR045851">
    <property type="entry name" value="AMP-bd_C_sf"/>
</dbReference>
<dbReference type="Gene3D" id="3.30.300.30">
    <property type="match status" value="1"/>
</dbReference>
<organism evidence="4 5">
    <name type="scientific">Acrocarpospora phusangensis</name>
    <dbReference type="NCBI Taxonomy" id="1070424"/>
    <lineage>
        <taxon>Bacteria</taxon>
        <taxon>Bacillati</taxon>
        <taxon>Actinomycetota</taxon>
        <taxon>Actinomycetes</taxon>
        <taxon>Streptosporangiales</taxon>
        <taxon>Streptosporangiaceae</taxon>
        <taxon>Acrocarpospora</taxon>
    </lineage>
</organism>
<dbReference type="InterPro" id="IPR036291">
    <property type="entry name" value="NAD(P)-bd_dom_sf"/>
</dbReference>
<dbReference type="SMART" id="SM00823">
    <property type="entry name" value="PKS_PP"/>
    <property type="match status" value="1"/>
</dbReference>
<gene>
    <name evidence="4" type="ORF">Aph01nite_70690</name>
</gene>
<keyword evidence="2" id="KW-0597">Phosphoprotein</keyword>
<dbReference type="Pfam" id="PF13193">
    <property type="entry name" value="AMP-binding_C"/>
    <property type="match status" value="1"/>
</dbReference>
<feature type="domain" description="Carrier" evidence="3">
    <location>
        <begin position="521"/>
        <end position="595"/>
    </location>
</feature>
<dbReference type="Pfam" id="PF00501">
    <property type="entry name" value="AMP-binding"/>
    <property type="match status" value="1"/>
</dbReference>
<dbReference type="EMBL" id="BOOA01000094">
    <property type="protein sequence ID" value="GIH28759.1"/>
    <property type="molecule type" value="Genomic_DNA"/>
</dbReference>
<dbReference type="Gene3D" id="3.40.50.12780">
    <property type="entry name" value="N-terminal domain of ligase-like"/>
    <property type="match status" value="1"/>
</dbReference>
<dbReference type="Gene3D" id="1.10.1200.10">
    <property type="entry name" value="ACP-like"/>
    <property type="match status" value="1"/>
</dbReference>
<comment type="caution">
    <text evidence="4">The sequence shown here is derived from an EMBL/GenBank/DDBJ whole genome shotgun (WGS) entry which is preliminary data.</text>
</comment>
<dbReference type="PANTHER" id="PTHR44845">
    <property type="entry name" value="CARRIER DOMAIN-CONTAINING PROTEIN"/>
    <property type="match status" value="1"/>
</dbReference>
<dbReference type="RefSeq" id="WP_204045378.1">
    <property type="nucleotide sequence ID" value="NZ_BOOA01000094.1"/>
</dbReference>